<keyword evidence="2" id="KW-0472">Membrane</keyword>
<keyword evidence="2" id="KW-0812">Transmembrane</keyword>
<evidence type="ECO:0000256" key="1">
    <source>
        <dbReference type="SAM" id="MobiDB-lite"/>
    </source>
</evidence>
<reference evidence="3" key="2">
    <citation type="submission" date="2023-06" db="EMBL/GenBank/DDBJ databases">
        <authorList>
            <consortium name="Lawrence Berkeley National Laboratory"/>
            <person name="Haridas S."/>
            <person name="Hensen N."/>
            <person name="Bonometti L."/>
            <person name="Westerberg I."/>
            <person name="Brannstrom I.O."/>
            <person name="Guillou S."/>
            <person name="Cros-Aarteil S."/>
            <person name="Calhoun S."/>
            <person name="Kuo A."/>
            <person name="Mondo S."/>
            <person name="Pangilinan J."/>
            <person name="Riley R."/>
            <person name="Labutti K."/>
            <person name="Andreopoulos B."/>
            <person name="Lipzen A."/>
            <person name="Chen C."/>
            <person name="Yanf M."/>
            <person name="Daum C."/>
            <person name="Ng V."/>
            <person name="Clum A."/>
            <person name="Steindorff A."/>
            <person name="Ohm R."/>
            <person name="Martin F."/>
            <person name="Silar P."/>
            <person name="Natvig D."/>
            <person name="Lalanne C."/>
            <person name="Gautier V."/>
            <person name="Ament-Velasquez S.L."/>
            <person name="Kruys A."/>
            <person name="Hutchinson M.I."/>
            <person name="Powell A.J."/>
            <person name="Barry K."/>
            <person name="Miller A.N."/>
            <person name="Grigoriev I.V."/>
            <person name="Debuchy R."/>
            <person name="Gladieux P."/>
            <person name="Thoren M.H."/>
            <person name="Johannesson H."/>
        </authorList>
    </citation>
    <scope>NUCLEOTIDE SEQUENCE</scope>
    <source>
        <strain evidence="3">SMH4131-1</strain>
    </source>
</reference>
<reference evidence="3" key="1">
    <citation type="journal article" date="2023" name="Mol. Phylogenet. Evol.">
        <title>Genome-scale phylogeny and comparative genomics of the fungal order Sordariales.</title>
        <authorList>
            <person name="Hensen N."/>
            <person name="Bonometti L."/>
            <person name="Westerberg I."/>
            <person name="Brannstrom I.O."/>
            <person name="Guillou S."/>
            <person name="Cros-Aarteil S."/>
            <person name="Calhoun S."/>
            <person name="Haridas S."/>
            <person name="Kuo A."/>
            <person name="Mondo S."/>
            <person name="Pangilinan J."/>
            <person name="Riley R."/>
            <person name="LaButti K."/>
            <person name="Andreopoulos B."/>
            <person name="Lipzen A."/>
            <person name="Chen C."/>
            <person name="Yan M."/>
            <person name="Daum C."/>
            <person name="Ng V."/>
            <person name="Clum A."/>
            <person name="Steindorff A."/>
            <person name="Ohm R.A."/>
            <person name="Martin F."/>
            <person name="Silar P."/>
            <person name="Natvig D.O."/>
            <person name="Lalanne C."/>
            <person name="Gautier V."/>
            <person name="Ament-Velasquez S.L."/>
            <person name="Kruys A."/>
            <person name="Hutchinson M.I."/>
            <person name="Powell A.J."/>
            <person name="Barry K."/>
            <person name="Miller A.N."/>
            <person name="Grigoriev I.V."/>
            <person name="Debuchy R."/>
            <person name="Gladieux P."/>
            <person name="Hiltunen Thoren M."/>
            <person name="Johannesson H."/>
        </authorList>
    </citation>
    <scope>NUCLEOTIDE SEQUENCE</scope>
    <source>
        <strain evidence="3">SMH4131-1</strain>
    </source>
</reference>
<evidence type="ECO:0000256" key="2">
    <source>
        <dbReference type="SAM" id="Phobius"/>
    </source>
</evidence>
<dbReference type="Proteomes" id="UP001286456">
    <property type="component" value="Unassembled WGS sequence"/>
</dbReference>
<evidence type="ECO:0000313" key="4">
    <source>
        <dbReference type="Proteomes" id="UP001286456"/>
    </source>
</evidence>
<feature type="region of interest" description="Disordered" evidence="1">
    <location>
        <begin position="1"/>
        <end position="22"/>
    </location>
</feature>
<accession>A0AAE0M6J9</accession>
<evidence type="ECO:0000313" key="3">
    <source>
        <dbReference type="EMBL" id="KAK3319759.1"/>
    </source>
</evidence>
<keyword evidence="2" id="KW-1133">Transmembrane helix</keyword>
<feature type="region of interest" description="Disordered" evidence="1">
    <location>
        <begin position="161"/>
        <end position="206"/>
    </location>
</feature>
<keyword evidence="4" id="KW-1185">Reference proteome</keyword>
<gene>
    <name evidence="3" type="ORF">B0T19DRAFT_404320</name>
</gene>
<organism evidence="3 4">
    <name type="scientific">Cercophora scortea</name>
    <dbReference type="NCBI Taxonomy" id="314031"/>
    <lineage>
        <taxon>Eukaryota</taxon>
        <taxon>Fungi</taxon>
        <taxon>Dikarya</taxon>
        <taxon>Ascomycota</taxon>
        <taxon>Pezizomycotina</taxon>
        <taxon>Sordariomycetes</taxon>
        <taxon>Sordariomycetidae</taxon>
        <taxon>Sordariales</taxon>
        <taxon>Lasiosphaeriaceae</taxon>
        <taxon>Cercophora</taxon>
    </lineage>
</organism>
<name>A0AAE0M6J9_9PEZI</name>
<comment type="caution">
    <text evidence="3">The sequence shown here is derived from an EMBL/GenBank/DDBJ whole genome shotgun (WGS) entry which is preliminary data.</text>
</comment>
<dbReference type="AlphaFoldDB" id="A0AAE0M6J9"/>
<sequence length="335" mass="35641">MAAPPPTSNGADGVSELSGTYDLDKLPWPPAASDAPEKSSERIYAEFSDFFQSWCCNMVLALVKIRRDAPDNRDAGRLAYQILNVPRNKLTRKELLDNIVLWSSGASRIAQPLKTSASRKAIEAGKFLQRVLSAVPGLKLMLSCFGDLVWNCFTGTGAGGKRTGGASGVGGGRSGGRGGGTGDDGNGDRPPRGWFPGAGEPEDKAERMRKVEEWHADVRNAVQDLAEVLNDTLAIHHQLGQPNQGGGAQPNHAPLGQQALNLINVLLAAIQQGPLVGDVLGNLNNRRNQTQAVVGALPNDPAYAGVRQILMAMIRVLLGLQLTGTMLGLLGRKWT</sequence>
<dbReference type="EMBL" id="JAUEPO010000006">
    <property type="protein sequence ID" value="KAK3319759.1"/>
    <property type="molecule type" value="Genomic_DNA"/>
</dbReference>
<proteinExistence type="predicted"/>
<protein>
    <submittedName>
        <fullName evidence="3">Uncharacterized protein</fullName>
    </submittedName>
</protein>
<feature type="transmembrane region" description="Helical" evidence="2">
    <location>
        <begin position="309"/>
        <end position="330"/>
    </location>
</feature>
<feature type="compositionally biased region" description="Gly residues" evidence="1">
    <location>
        <begin position="161"/>
        <end position="184"/>
    </location>
</feature>